<dbReference type="Gene3D" id="1.10.150.320">
    <property type="entry name" value="Photosystem II 12 kDa extrinsic protein"/>
    <property type="match status" value="1"/>
</dbReference>
<feature type="chain" id="PRO_5012990708" evidence="2">
    <location>
        <begin position="22"/>
        <end position="176"/>
    </location>
</feature>
<sequence length="176" mass="17708">MFKKILLAIVTLIATMGFAFAQVDVNKADQAALDGVKGIGPVTSKAILEERAKGGAFKDWADFESRVKGIGPKSSVKLSEAGLQVNGQAKSGAPAAPVAKAAPAKKETAVKEVAAKEAAAKPAAATDTAVAPAKTAAETKKEAAAAKKEAKAAAAAAKKEAKLAAAEAKKAEAEKK</sequence>
<feature type="compositionally biased region" description="Low complexity" evidence="1">
    <location>
        <begin position="120"/>
        <end position="136"/>
    </location>
</feature>
<evidence type="ECO:0000313" key="4">
    <source>
        <dbReference type="Proteomes" id="UP000218437"/>
    </source>
</evidence>
<dbReference type="Proteomes" id="UP000218437">
    <property type="component" value="Chromosome"/>
</dbReference>
<dbReference type="KEGG" id="jsv:CNX70_08210"/>
<proteinExistence type="predicted"/>
<reference evidence="3 4" key="1">
    <citation type="submission" date="2017-09" db="EMBL/GenBank/DDBJ databases">
        <title>Complete genome sequence of Janthinobacterium svalbardensis PAMC 27463.</title>
        <authorList>
            <person name="Cho Y.-J."/>
            <person name="Cho A."/>
            <person name="Kim O.-S."/>
            <person name="Lee J.-I."/>
        </authorList>
    </citation>
    <scope>NUCLEOTIDE SEQUENCE [LARGE SCALE GENOMIC DNA]</scope>
    <source>
        <strain evidence="3 4">PAMC 27463</strain>
    </source>
</reference>
<dbReference type="Pfam" id="PF12836">
    <property type="entry name" value="HHH_3"/>
    <property type="match status" value="1"/>
</dbReference>
<dbReference type="AlphaFoldDB" id="A0A290WTE1"/>
<organism evidence="3 4">
    <name type="scientific">Janthinobacterium svalbardensis</name>
    <dbReference type="NCBI Taxonomy" id="368607"/>
    <lineage>
        <taxon>Bacteria</taxon>
        <taxon>Pseudomonadati</taxon>
        <taxon>Pseudomonadota</taxon>
        <taxon>Betaproteobacteria</taxon>
        <taxon>Burkholderiales</taxon>
        <taxon>Oxalobacteraceae</taxon>
        <taxon>Janthinobacterium</taxon>
    </lineage>
</organism>
<dbReference type="EMBL" id="CP023422">
    <property type="protein sequence ID" value="ATD60175.1"/>
    <property type="molecule type" value="Genomic_DNA"/>
</dbReference>
<gene>
    <name evidence="3" type="ORF">CNX70_08210</name>
</gene>
<feature type="compositionally biased region" description="Basic and acidic residues" evidence="1">
    <location>
        <begin position="137"/>
        <end position="176"/>
    </location>
</feature>
<dbReference type="RefSeq" id="WP_096234304.1">
    <property type="nucleotide sequence ID" value="NZ_CP023422.1"/>
</dbReference>
<dbReference type="SUPFAM" id="SSF47781">
    <property type="entry name" value="RuvA domain 2-like"/>
    <property type="match status" value="1"/>
</dbReference>
<feature type="signal peptide" evidence="2">
    <location>
        <begin position="1"/>
        <end position="21"/>
    </location>
</feature>
<evidence type="ECO:0000256" key="2">
    <source>
        <dbReference type="SAM" id="SignalP"/>
    </source>
</evidence>
<keyword evidence="4" id="KW-1185">Reference proteome</keyword>
<keyword evidence="2" id="KW-0732">Signal</keyword>
<dbReference type="InterPro" id="IPR010994">
    <property type="entry name" value="RuvA_2-like"/>
</dbReference>
<evidence type="ECO:0000313" key="3">
    <source>
        <dbReference type="EMBL" id="ATD60175.1"/>
    </source>
</evidence>
<feature type="region of interest" description="Disordered" evidence="1">
    <location>
        <begin position="117"/>
        <end position="176"/>
    </location>
</feature>
<name>A0A290WTE1_9BURK</name>
<evidence type="ECO:0000256" key="1">
    <source>
        <dbReference type="SAM" id="MobiDB-lite"/>
    </source>
</evidence>
<accession>A0A290WTE1</accession>
<protein>
    <submittedName>
        <fullName evidence="3">DNA uptake protein</fullName>
    </submittedName>
</protein>